<sequence length="79" mass="9519">MKVKYIGTIGEKDFFEYDGITIFIRDFIHTITDEKIEIKDPMYHHEYIFHIWEIPIRGQVKKFAIGEFSNNIYGIFEVE</sequence>
<dbReference type="Proteomes" id="UP000255515">
    <property type="component" value="Unassembled WGS sequence"/>
</dbReference>
<accession>A0A380ZXB2</accession>
<dbReference type="EMBL" id="UFTJ01000003">
    <property type="protein sequence ID" value="SUV52170.1"/>
    <property type="molecule type" value="Genomic_DNA"/>
</dbReference>
<dbReference type="RefSeq" id="WP_002686329.1">
    <property type="nucleotide sequence ID" value="NZ_UFTJ01000003.1"/>
</dbReference>
<gene>
    <name evidence="1" type="ORF">NCTC11661_01412</name>
</gene>
<dbReference type="AlphaFoldDB" id="A0A380ZXB2"/>
<evidence type="ECO:0000313" key="2">
    <source>
        <dbReference type="Proteomes" id="UP000255515"/>
    </source>
</evidence>
<reference evidence="1 2" key="1">
    <citation type="submission" date="2018-06" db="EMBL/GenBank/DDBJ databases">
        <authorList>
            <consortium name="Pathogen Informatics"/>
            <person name="Doyle S."/>
        </authorList>
    </citation>
    <scope>NUCLEOTIDE SEQUENCE [LARGE SCALE GENOMIC DNA]</scope>
    <source>
        <strain evidence="1 2">NCTC11661</strain>
    </source>
</reference>
<proteinExistence type="predicted"/>
<name>A0A380ZXB2_9FLAO</name>
<protein>
    <submittedName>
        <fullName evidence="1">Uncharacterized protein</fullName>
    </submittedName>
</protein>
<organism evidence="1 2">
    <name type="scientific">Bergeyella zoohelcum</name>
    <dbReference type="NCBI Taxonomy" id="1015"/>
    <lineage>
        <taxon>Bacteria</taxon>
        <taxon>Pseudomonadati</taxon>
        <taxon>Bacteroidota</taxon>
        <taxon>Flavobacteriia</taxon>
        <taxon>Flavobacteriales</taxon>
        <taxon>Weeksellaceae</taxon>
        <taxon>Bergeyella</taxon>
    </lineage>
</organism>
<evidence type="ECO:0000313" key="1">
    <source>
        <dbReference type="EMBL" id="SUV52170.1"/>
    </source>
</evidence>